<dbReference type="Proteomes" id="UP000006663">
    <property type="component" value="Chromosome"/>
</dbReference>
<dbReference type="KEGG" id="hbo:Hbor_04110"/>
<keyword evidence="2" id="KW-1185">Reference proteome</keyword>
<dbReference type="OrthoDB" id="183473at2157"/>
<accession>E4NLB9</accession>
<sequence length="184" mass="20888">MQLPSRRVILTSLLTSLVLVVGFTTLLSDDETQILIENERESSYLVTAFQSAQESPEKLRFDVTTRDGHQTLVEIEELQTEANYTNVTLHDPVCSDRVSTVSDGNSTQFVDDWNESQTTVYVVETYQNELLEVNIMQCDRDMALTFATAPDGDFRTTSRCVQDVHGRLSVNRWTLSKQGWIVCK</sequence>
<dbReference type="RefSeq" id="WP_013440438.1">
    <property type="nucleotide sequence ID" value="NC_014729.1"/>
</dbReference>
<dbReference type="AlphaFoldDB" id="E4NLB9"/>
<reference evidence="1 2" key="1">
    <citation type="journal article" date="2009" name="Stand. Genomic Sci.">
        <title>Complete genome sequence of Halogeometricum borinquense type strain (PR3).</title>
        <authorList>
            <person name="Malfatti S."/>
            <person name="Tindall B.J."/>
            <person name="Schneider S."/>
            <person name="Fahnrich R."/>
            <person name="Lapidus A."/>
            <person name="Labuttii K."/>
            <person name="Copeland A."/>
            <person name="Glavina Del Rio T."/>
            <person name="Nolan M."/>
            <person name="Chen F."/>
            <person name="Lucas S."/>
            <person name="Tice H."/>
            <person name="Cheng J.F."/>
            <person name="Bruce D."/>
            <person name="Goodwin L."/>
            <person name="Pitluck S."/>
            <person name="Anderson I."/>
            <person name="Pati A."/>
            <person name="Ivanova N."/>
            <person name="Mavromatis K."/>
            <person name="Chen A."/>
            <person name="Palaniappan K."/>
            <person name="D'haeseleer P."/>
            <person name="Goker M."/>
            <person name="Bristow J."/>
            <person name="Eisen J.A."/>
            <person name="Markowitz V."/>
            <person name="Hugenholtz P."/>
            <person name="Kyrpides N.C."/>
            <person name="Klenk H.P."/>
            <person name="Chain P."/>
        </authorList>
    </citation>
    <scope>NUCLEOTIDE SEQUENCE [LARGE SCALE GENOMIC DNA]</scope>
    <source>
        <strain evidence="2">ATCC 700274 / DSM 11551 / JCM 10706 / KCTC 4070 / PR3</strain>
    </source>
</reference>
<dbReference type="HOGENOM" id="CLU_1465044_0_0_2"/>
<evidence type="ECO:0000313" key="2">
    <source>
        <dbReference type="Proteomes" id="UP000006663"/>
    </source>
</evidence>
<evidence type="ECO:0000313" key="1">
    <source>
        <dbReference type="EMBL" id="ADQ66015.1"/>
    </source>
</evidence>
<dbReference type="STRING" id="469382.Hbor_04110"/>
<dbReference type="GeneID" id="9992231"/>
<proteinExistence type="predicted"/>
<dbReference type="EMBL" id="CP001690">
    <property type="protein sequence ID" value="ADQ66015.1"/>
    <property type="molecule type" value="Genomic_DNA"/>
</dbReference>
<dbReference type="Pfam" id="PF26515">
    <property type="entry name" value="Ig_halo_2"/>
    <property type="match status" value="1"/>
</dbReference>
<dbReference type="InterPro" id="IPR058994">
    <property type="entry name" value="Ig-containing_halobact"/>
</dbReference>
<organism evidence="1 2">
    <name type="scientific">Halogeometricum borinquense (strain ATCC 700274 / DSM 11551 / JCM 10706 / KCTC 4070 / PR3)</name>
    <dbReference type="NCBI Taxonomy" id="469382"/>
    <lineage>
        <taxon>Archaea</taxon>
        <taxon>Methanobacteriati</taxon>
        <taxon>Methanobacteriota</taxon>
        <taxon>Stenosarchaea group</taxon>
        <taxon>Halobacteria</taxon>
        <taxon>Halobacteriales</taxon>
        <taxon>Haloferacaceae</taxon>
        <taxon>Halogeometricum</taxon>
    </lineage>
</organism>
<gene>
    <name evidence="1" type="ordered locus">Hbor_04110</name>
</gene>
<dbReference type="eggNOG" id="arCOG10189">
    <property type="taxonomic scope" value="Archaea"/>
</dbReference>
<name>E4NLB9_HALBP</name>
<protein>
    <submittedName>
        <fullName evidence="1">Uncharacterized protein</fullName>
    </submittedName>
</protein>